<evidence type="ECO:0000313" key="2">
    <source>
        <dbReference type="Proteomes" id="UP000284434"/>
    </source>
</evidence>
<organism evidence="1 2">
    <name type="scientific">Odoribacter splanchnicus</name>
    <dbReference type="NCBI Taxonomy" id="28118"/>
    <lineage>
        <taxon>Bacteria</taxon>
        <taxon>Pseudomonadati</taxon>
        <taxon>Bacteroidota</taxon>
        <taxon>Bacteroidia</taxon>
        <taxon>Bacteroidales</taxon>
        <taxon>Odoribacteraceae</taxon>
        <taxon>Odoribacter</taxon>
    </lineage>
</organism>
<proteinExistence type="predicted"/>
<dbReference type="Proteomes" id="UP000284434">
    <property type="component" value="Unassembled WGS sequence"/>
</dbReference>
<name>A0A413I702_9BACT</name>
<accession>A0A413I702</accession>
<dbReference type="RefSeq" id="WP_118104892.1">
    <property type="nucleotide sequence ID" value="NZ_QSCO01000037.1"/>
</dbReference>
<dbReference type="AlphaFoldDB" id="A0A413I702"/>
<reference evidence="1 2" key="1">
    <citation type="submission" date="2018-08" db="EMBL/GenBank/DDBJ databases">
        <title>A genome reference for cultivated species of the human gut microbiota.</title>
        <authorList>
            <person name="Zou Y."/>
            <person name="Xue W."/>
            <person name="Luo G."/>
        </authorList>
    </citation>
    <scope>NUCLEOTIDE SEQUENCE [LARGE SCALE GENOMIC DNA]</scope>
    <source>
        <strain evidence="1 2">OF03-11</strain>
    </source>
</reference>
<sequence>MVWFGLVWFLGCSRTDNYILSQEDKAEPNYISVDEALRMIQDKYKNAYLDYQFTFDYISNFYEKESYLGYFVRDIAVVYQLTGDEKAEMIVDHAFRFICSQFKYKGRIIPLFANKSWNRDAFARDCRLFYEAYSYTHTPEILIEVEQQLELWCREVKRDWHNGFLVFPYGMDPEDTYYDYLIDPNQNIVIAWLCSELYWCSESRFYKSAELRNIVYNEVGAALSLMDASGRLSLAEHLSLVFDSNYGGYTSTMLYAICQFWNEPVWIEAVRKMGNWLYTEFPQSHPWNTKEDYPNYSQDRFYPSNLTGRIPAFYAAGVDSGYTQNWIHFVEYKFPHEELKLELLTFNLKSLPSSYYLKNQNKKLFYTLIEPLILLDEEIRIVGRYVGHISVNEEIVNESVFLKKGKNHLKVYVTEDFYFEKIIEMEDSCHMNVKIIDENHSLFAL</sequence>
<gene>
    <name evidence="1" type="ORF">DXA53_18635</name>
</gene>
<protein>
    <submittedName>
        <fullName evidence="1">Uncharacterized protein</fullName>
    </submittedName>
</protein>
<dbReference type="EMBL" id="QSCO01000037">
    <property type="protein sequence ID" value="RGY03480.1"/>
    <property type="molecule type" value="Genomic_DNA"/>
</dbReference>
<evidence type="ECO:0000313" key="1">
    <source>
        <dbReference type="EMBL" id="RGY03480.1"/>
    </source>
</evidence>
<comment type="caution">
    <text evidence="1">The sequence shown here is derived from an EMBL/GenBank/DDBJ whole genome shotgun (WGS) entry which is preliminary data.</text>
</comment>